<dbReference type="GO" id="GO:0015513">
    <property type="term" value="F:high-affinity secondary active nitrite transmembrane transporter activity"/>
    <property type="evidence" value="ECO:0007669"/>
    <property type="project" value="TreeGrafter"/>
</dbReference>
<proteinExistence type="inferred from homology"/>
<sequence>MRRLSGYLGLAELEPESKSPPAPLVAAPAPAAAAGAPDFSLVSDPAGGYAAAVGAGSKKAQASAGKVFGLGILAGTHIGFGAYLAVAIGAACPGLHASNPGLQKMVFGAFGLPFGLFMISMSGAELYTGNAALVPMAWLEGKATAAQVVRNLGASWAGNLLGSILLAALVTAGGTLGEAAAAQKIAFGKTHEPLLVVLVRAVLCNWLVFANMFLLPLGILNGADTSWTEALVHNLLPVTLGNTAGALLGVALPFSFGFGAVGKKLLGSAAPPLISDAARSFASSHTSSARDNAGNQATDLV</sequence>
<dbReference type="KEGG" id="ehx:EMIHUDRAFT_232402"/>
<evidence type="ECO:0000256" key="5">
    <source>
        <dbReference type="ARBA" id="ARBA00049660"/>
    </source>
</evidence>
<evidence type="ECO:0000256" key="4">
    <source>
        <dbReference type="ARBA" id="ARBA00023136"/>
    </source>
</evidence>
<evidence type="ECO:0000256" key="2">
    <source>
        <dbReference type="ARBA" id="ARBA00022692"/>
    </source>
</evidence>
<dbReference type="Pfam" id="PF01226">
    <property type="entry name" value="Form_Nir_trans"/>
    <property type="match status" value="1"/>
</dbReference>
<comment type="subcellular location">
    <subcellularLocation>
        <location evidence="1">Membrane</location>
        <topology evidence="1">Multi-pass membrane protein</topology>
    </subcellularLocation>
</comment>
<dbReference type="eggNOG" id="ENOG502QUGF">
    <property type="taxonomic scope" value="Eukaryota"/>
</dbReference>
<feature type="transmembrane region" description="Helical" evidence="6">
    <location>
        <begin position="240"/>
        <end position="261"/>
    </location>
</feature>
<dbReference type="PaxDb" id="2903-EOD30801"/>
<dbReference type="PANTHER" id="PTHR30520">
    <property type="entry name" value="FORMATE TRANSPORTER-RELATED"/>
    <property type="match status" value="1"/>
</dbReference>
<dbReference type="Gene3D" id="1.20.1080.10">
    <property type="entry name" value="Glycerol uptake facilitator protein"/>
    <property type="match status" value="2"/>
</dbReference>
<dbReference type="AlphaFoldDB" id="A0A0D3K4W6"/>
<feature type="transmembrane region" description="Helical" evidence="6">
    <location>
        <begin position="194"/>
        <end position="220"/>
    </location>
</feature>
<evidence type="ECO:0000256" key="3">
    <source>
        <dbReference type="ARBA" id="ARBA00022989"/>
    </source>
</evidence>
<accession>A0A0D3K4W6</accession>
<dbReference type="HOGENOM" id="CLU_925714_0_0_1"/>
<dbReference type="GeneID" id="17276074"/>
<dbReference type="InterPro" id="IPR000292">
    <property type="entry name" value="For/NO2_transpt"/>
</dbReference>
<dbReference type="EnsemblProtists" id="EOD30801">
    <property type="protein sequence ID" value="EOD30801"/>
    <property type="gene ID" value="EMIHUDRAFT_232402"/>
</dbReference>
<dbReference type="GO" id="GO:0005886">
    <property type="term" value="C:plasma membrane"/>
    <property type="evidence" value="ECO:0007669"/>
    <property type="project" value="TreeGrafter"/>
</dbReference>
<feature type="transmembrane region" description="Helical" evidence="6">
    <location>
        <begin position="105"/>
        <end position="124"/>
    </location>
</feature>
<evidence type="ECO:0000313" key="8">
    <source>
        <dbReference type="Proteomes" id="UP000013827"/>
    </source>
</evidence>
<keyword evidence="4 6" id="KW-0472">Membrane</keyword>
<keyword evidence="8" id="KW-1185">Reference proteome</keyword>
<reference evidence="7" key="2">
    <citation type="submission" date="2024-10" db="UniProtKB">
        <authorList>
            <consortium name="EnsemblProtists"/>
        </authorList>
    </citation>
    <scope>IDENTIFICATION</scope>
</reference>
<keyword evidence="2 6" id="KW-0812">Transmembrane</keyword>
<dbReference type="STRING" id="2903.R1F668"/>
<feature type="transmembrane region" description="Helical" evidence="6">
    <location>
        <begin position="160"/>
        <end position="182"/>
    </location>
</feature>
<evidence type="ECO:0000256" key="6">
    <source>
        <dbReference type="SAM" id="Phobius"/>
    </source>
</evidence>
<name>A0A0D3K4W6_EMIH1</name>
<keyword evidence="3 6" id="KW-1133">Transmembrane helix</keyword>
<evidence type="ECO:0000256" key="1">
    <source>
        <dbReference type="ARBA" id="ARBA00004141"/>
    </source>
</evidence>
<protein>
    <recommendedName>
        <fullName evidence="9">Formate/nitrite transporter</fullName>
    </recommendedName>
</protein>
<dbReference type="RefSeq" id="XP_005783230.1">
    <property type="nucleotide sequence ID" value="XM_005783173.1"/>
</dbReference>
<reference evidence="8" key="1">
    <citation type="journal article" date="2013" name="Nature">
        <title>Pan genome of the phytoplankton Emiliania underpins its global distribution.</title>
        <authorList>
            <person name="Read B.A."/>
            <person name="Kegel J."/>
            <person name="Klute M.J."/>
            <person name="Kuo A."/>
            <person name="Lefebvre S.C."/>
            <person name="Maumus F."/>
            <person name="Mayer C."/>
            <person name="Miller J."/>
            <person name="Monier A."/>
            <person name="Salamov A."/>
            <person name="Young J."/>
            <person name="Aguilar M."/>
            <person name="Claverie J.M."/>
            <person name="Frickenhaus S."/>
            <person name="Gonzalez K."/>
            <person name="Herman E.K."/>
            <person name="Lin Y.C."/>
            <person name="Napier J."/>
            <person name="Ogata H."/>
            <person name="Sarno A.F."/>
            <person name="Shmutz J."/>
            <person name="Schroeder D."/>
            <person name="de Vargas C."/>
            <person name="Verret F."/>
            <person name="von Dassow P."/>
            <person name="Valentin K."/>
            <person name="Van de Peer Y."/>
            <person name="Wheeler G."/>
            <person name="Dacks J.B."/>
            <person name="Delwiche C.F."/>
            <person name="Dyhrman S.T."/>
            <person name="Glockner G."/>
            <person name="John U."/>
            <person name="Richards T."/>
            <person name="Worden A.Z."/>
            <person name="Zhang X."/>
            <person name="Grigoriev I.V."/>
            <person name="Allen A.E."/>
            <person name="Bidle K."/>
            <person name="Borodovsky M."/>
            <person name="Bowler C."/>
            <person name="Brownlee C."/>
            <person name="Cock J.M."/>
            <person name="Elias M."/>
            <person name="Gladyshev V.N."/>
            <person name="Groth M."/>
            <person name="Guda C."/>
            <person name="Hadaegh A."/>
            <person name="Iglesias-Rodriguez M.D."/>
            <person name="Jenkins J."/>
            <person name="Jones B.M."/>
            <person name="Lawson T."/>
            <person name="Leese F."/>
            <person name="Lindquist E."/>
            <person name="Lobanov A."/>
            <person name="Lomsadze A."/>
            <person name="Malik S.B."/>
            <person name="Marsh M.E."/>
            <person name="Mackinder L."/>
            <person name="Mock T."/>
            <person name="Mueller-Roeber B."/>
            <person name="Pagarete A."/>
            <person name="Parker M."/>
            <person name="Probert I."/>
            <person name="Quesneville H."/>
            <person name="Raines C."/>
            <person name="Rensing S.A."/>
            <person name="Riano-Pachon D.M."/>
            <person name="Richier S."/>
            <person name="Rokitta S."/>
            <person name="Shiraiwa Y."/>
            <person name="Soanes D.M."/>
            <person name="van der Giezen M."/>
            <person name="Wahlund T.M."/>
            <person name="Williams B."/>
            <person name="Wilson W."/>
            <person name="Wolfe G."/>
            <person name="Wurch L.L."/>
        </authorList>
    </citation>
    <scope>NUCLEOTIDE SEQUENCE</scope>
</reference>
<dbReference type="GO" id="GO:0015707">
    <property type="term" value="P:nitrite transport"/>
    <property type="evidence" value="ECO:0007669"/>
    <property type="project" value="TreeGrafter"/>
</dbReference>
<evidence type="ECO:0008006" key="9">
    <source>
        <dbReference type="Google" id="ProtNLM"/>
    </source>
</evidence>
<organism evidence="7 8">
    <name type="scientific">Emiliania huxleyi (strain CCMP1516)</name>
    <dbReference type="NCBI Taxonomy" id="280463"/>
    <lineage>
        <taxon>Eukaryota</taxon>
        <taxon>Haptista</taxon>
        <taxon>Haptophyta</taxon>
        <taxon>Prymnesiophyceae</taxon>
        <taxon>Isochrysidales</taxon>
        <taxon>Noelaerhabdaceae</taxon>
        <taxon>Emiliania</taxon>
    </lineage>
</organism>
<dbReference type="PANTHER" id="PTHR30520:SF6">
    <property type="entry name" value="FORMATE_NITRATE FAMILY TRANSPORTER (EUROFUNG)"/>
    <property type="match status" value="1"/>
</dbReference>
<evidence type="ECO:0000313" key="7">
    <source>
        <dbReference type="EnsemblProtists" id="EOD30801"/>
    </source>
</evidence>
<dbReference type="InterPro" id="IPR023271">
    <property type="entry name" value="Aquaporin-like"/>
</dbReference>
<feature type="transmembrane region" description="Helical" evidence="6">
    <location>
        <begin position="67"/>
        <end position="93"/>
    </location>
</feature>
<dbReference type="Proteomes" id="UP000013827">
    <property type="component" value="Unassembled WGS sequence"/>
</dbReference>
<comment type="similarity">
    <text evidence="5">Belongs to the FNT transporter (TC 1.A.16) family.</text>
</comment>